<gene>
    <name evidence="2" type="ORF">GGC33_02220</name>
</gene>
<dbReference type="Proteomes" id="UP000437131">
    <property type="component" value="Unassembled WGS sequence"/>
</dbReference>
<sequence>MSISRTRFIGFILVLFFFLFPFYDLKSLAEVDRTFLDLKIEFLGEYTLKESNYKDTVIGGLSGITYNPKEDVYYLISDDRANISPARFYTAKINIEGEKIENIKIENVTFLRDKKGELYQENTTDTEGIAFSPRNSLFISSEGVTNKNIPAFINEYDLEGNLLNSVRIPERYIPKTGEKKGIENNLGLESLTIKANGFMPDDPFRLFTVTESALVQDVDLKNPLTVLRSRFLHYVINPFGDPVLIGEHLYTIDQPSFSTLYNGVADLLSLPDEGYLLSLERTFGLRGYGAKIFQLVIGNASDISGQKSISGNIENIIPIKKKLLLDLKQLGIKLDNLEGMTLGGRFPDGSQSLILVSDNNFSGNSKQKNQFLLFKMSK</sequence>
<protein>
    <submittedName>
        <fullName evidence="2">Endonuclease/exonuclease/phosphatase</fullName>
    </submittedName>
</protein>
<feature type="domain" description="Phytase-like" evidence="1">
    <location>
        <begin position="58"/>
        <end position="361"/>
    </location>
</feature>
<reference evidence="2 3" key="1">
    <citation type="submission" date="2019-11" db="EMBL/GenBank/DDBJ databases">
        <title>Isolation of a new High Light Tolerant Cyanobacteria.</title>
        <authorList>
            <person name="Dobson Z."/>
            <person name="Vaughn N."/>
            <person name="Vaughn M."/>
            <person name="Fromme P."/>
            <person name="Mazor Y."/>
        </authorList>
    </citation>
    <scope>NUCLEOTIDE SEQUENCE [LARGE SCALE GENOMIC DNA]</scope>
    <source>
        <strain evidence="2 3">0216</strain>
    </source>
</reference>
<evidence type="ECO:0000259" key="1">
    <source>
        <dbReference type="Pfam" id="PF13449"/>
    </source>
</evidence>
<dbReference type="Pfam" id="PF13449">
    <property type="entry name" value="Phytase-like"/>
    <property type="match status" value="1"/>
</dbReference>
<comment type="caution">
    <text evidence="2">The sequence shown here is derived from an EMBL/GenBank/DDBJ whole genome shotgun (WGS) entry which is preliminary data.</text>
</comment>
<proteinExistence type="predicted"/>
<dbReference type="PANTHER" id="PTHR37957">
    <property type="entry name" value="BLR7070 PROTEIN"/>
    <property type="match status" value="1"/>
</dbReference>
<organism evidence="2 3">
    <name type="scientific">Cyanobacterium aponinum 0216</name>
    <dbReference type="NCBI Taxonomy" id="2676140"/>
    <lineage>
        <taxon>Bacteria</taxon>
        <taxon>Bacillati</taxon>
        <taxon>Cyanobacteriota</taxon>
        <taxon>Cyanophyceae</taxon>
        <taxon>Oscillatoriophycideae</taxon>
        <taxon>Chroococcales</taxon>
        <taxon>Geminocystaceae</taxon>
        <taxon>Cyanobacterium</taxon>
    </lineage>
</organism>
<evidence type="ECO:0000313" key="3">
    <source>
        <dbReference type="Proteomes" id="UP000437131"/>
    </source>
</evidence>
<dbReference type="PANTHER" id="PTHR37957:SF1">
    <property type="entry name" value="PHYTASE-LIKE DOMAIN-CONTAINING PROTEIN"/>
    <property type="match status" value="1"/>
</dbReference>
<accession>A0A844GUK4</accession>
<dbReference type="InterPro" id="IPR027372">
    <property type="entry name" value="Phytase-like_dom"/>
</dbReference>
<keyword evidence="2" id="KW-0540">Nuclease</keyword>
<name>A0A844GUK4_9CHRO</name>
<dbReference type="GO" id="GO:0004519">
    <property type="term" value="F:endonuclease activity"/>
    <property type="evidence" value="ECO:0007669"/>
    <property type="project" value="UniProtKB-KW"/>
</dbReference>
<evidence type="ECO:0000313" key="2">
    <source>
        <dbReference type="EMBL" id="MTF37746.1"/>
    </source>
</evidence>
<keyword evidence="2" id="KW-0255">Endonuclease</keyword>
<dbReference type="GO" id="GO:0004527">
    <property type="term" value="F:exonuclease activity"/>
    <property type="evidence" value="ECO:0007669"/>
    <property type="project" value="UniProtKB-KW"/>
</dbReference>
<dbReference type="AlphaFoldDB" id="A0A844GUK4"/>
<dbReference type="RefSeq" id="WP_155082609.1">
    <property type="nucleotide sequence ID" value="NZ_WMIA01000002.1"/>
</dbReference>
<keyword evidence="2" id="KW-0378">Hydrolase</keyword>
<dbReference type="EMBL" id="WMIA01000002">
    <property type="protein sequence ID" value="MTF37746.1"/>
    <property type="molecule type" value="Genomic_DNA"/>
</dbReference>
<keyword evidence="2" id="KW-0269">Exonuclease</keyword>